<dbReference type="GO" id="GO:0032993">
    <property type="term" value="C:protein-DNA complex"/>
    <property type="evidence" value="ECO:0007669"/>
    <property type="project" value="TreeGrafter"/>
</dbReference>
<evidence type="ECO:0000259" key="5">
    <source>
        <dbReference type="PROSITE" id="PS50931"/>
    </source>
</evidence>
<dbReference type="RefSeq" id="WP_184730496.1">
    <property type="nucleotide sequence ID" value="NZ_JACHIW010000002.1"/>
</dbReference>
<organism evidence="6 7">
    <name type="scientific">Saccharopolyspora phatthalungensis</name>
    <dbReference type="NCBI Taxonomy" id="664693"/>
    <lineage>
        <taxon>Bacteria</taxon>
        <taxon>Bacillati</taxon>
        <taxon>Actinomycetota</taxon>
        <taxon>Actinomycetes</taxon>
        <taxon>Pseudonocardiales</taxon>
        <taxon>Pseudonocardiaceae</taxon>
        <taxon>Saccharopolyspora</taxon>
    </lineage>
</organism>
<dbReference type="Pfam" id="PF00126">
    <property type="entry name" value="HTH_1"/>
    <property type="match status" value="1"/>
</dbReference>
<keyword evidence="2" id="KW-0805">Transcription regulation</keyword>
<keyword evidence="3 6" id="KW-0238">DNA-binding</keyword>
<dbReference type="InterPro" id="IPR000847">
    <property type="entry name" value="LysR_HTH_N"/>
</dbReference>
<keyword evidence="7" id="KW-1185">Reference proteome</keyword>
<dbReference type="Pfam" id="PF03466">
    <property type="entry name" value="LysR_substrate"/>
    <property type="match status" value="1"/>
</dbReference>
<dbReference type="EMBL" id="JACHIW010000002">
    <property type="protein sequence ID" value="MBB5158617.1"/>
    <property type="molecule type" value="Genomic_DNA"/>
</dbReference>
<sequence length="324" mass="34939">MLNFIHLQTLQAVLATGSLSAAGKKLGYTTSAVSQQIAALERSLGVKLFERGPRNLWPTAAAQQVSEVAAAILARLDEFETEMRGAARGDRGRLRLGSFPTVGAQLLPKALARLLDQYPHAEFTVHDEGQSAAVVDAVRAMRADLGLVFEYDAVPATWPDDLTVHPVLDEEMVVLAGANRGDPLPETVDLASLSDEIWAANRPDSTGRSNLEHWCALSGFAPEVRFETNDYDVIRGIVRESLGIALVPALALGVDHTITMHRISGNKPRRKVRAIHRSADPNPLLPHALAAIAAATDAFIAFTTSGFSTDTVHAPLATRTYQTR</sequence>
<dbReference type="PANTHER" id="PTHR30346">
    <property type="entry name" value="TRANSCRIPTIONAL DUAL REGULATOR HCAR-RELATED"/>
    <property type="match status" value="1"/>
</dbReference>
<dbReference type="SUPFAM" id="SSF46785">
    <property type="entry name" value="Winged helix' DNA-binding domain"/>
    <property type="match status" value="1"/>
</dbReference>
<keyword evidence="4" id="KW-0804">Transcription</keyword>
<comment type="caution">
    <text evidence="6">The sequence shown here is derived from an EMBL/GenBank/DDBJ whole genome shotgun (WGS) entry which is preliminary data.</text>
</comment>
<dbReference type="InterPro" id="IPR036388">
    <property type="entry name" value="WH-like_DNA-bd_sf"/>
</dbReference>
<evidence type="ECO:0000313" key="6">
    <source>
        <dbReference type="EMBL" id="MBB5158617.1"/>
    </source>
</evidence>
<evidence type="ECO:0000256" key="2">
    <source>
        <dbReference type="ARBA" id="ARBA00023015"/>
    </source>
</evidence>
<dbReference type="GO" id="GO:0003700">
    <property type="term" value="F:DNA-binding transcription factor activity"/>
    <property type="evidence" value="ECO:0007669"/>
    <property type="project" value="InterPro"/>
</dbReference>
<accession>A0A840QEZ9</accession>
<comment type="similarity">
    <text evidence="1">Belongs to the LysR transcriptional regulatory family.</text>
</comment>
<dbReference type="GO" id="GO:0003677">
    <property type="term" value="F:DNA binding"/>
    <property type="evidence" value="ECO:0007669"/>
    <property type="project" value="UniProtKB-KW"/>
</dbReference>
<dbReference type="PROSITE" id="PS50931">
    <property type="entry name" value="HTH_LYSR"/>
    <property type="match status" value="1"/>
</dbReference>
<evidence type="ECO:0000256" key="4">
    <source>
        <dbReference type="ARBA" id="ARBA00023163"/>
    </source>
</evidence>
<protein>
    <submittedName>
        <fullName evidence="6">DNA-binding transcriptional LysR family regulator</fullName>
    </submittedName>
</protein>
<dbReference type="Gene3D" id="1.10.10.10">
    <property type="entry name" value="Winged helix-like DNA-binding domain superfamily/Winged helix DNA-binding domain"/>
    <property type="match status" value="1"/>
</dbReference>
<reference evidence="6 7" key="1">
    <citation type="submission" date="2020-08" db="EMBL/GenBank/DDBJ databases">
        <title>Sequencing the genomes of 1000 actinobacteria strains.</title>
        <authorList>
            <person name="Klenk H.-P."/>
        </authorList>
    </citation>
    <scope>NUCLEOTIDE SEQUENCE [LARGE SCALE GENOMIC DNA]</scope>
    <source>
        <strain evidence="6 7">DSM 45584</strain>
    </source>
</reference>
<dbReference type="SUPFAM" id="SSF53850">
    <property type="entry name" value="Periplasmic binding protein-like II"/>
    <property type="match status" value="1"/>
</dbReference>
<name>A0A840QEZ9_9PSEU</name>
<dbReference type="Proteomes" id="UP000584374">
    <property type="component" value="Unassembled WGS sequence"/>
</dbReference>
<feature type="domain" description="HTH lysR-type" evidence="5">
    <location>
        <begin position="2"/>
        <end position="59"/>
    </location>
</feature>
<dbReference type="InterPro" id="IPR005119">
    <property type="entry name" value="LysR_subst-bd"/>
</dbReference>
<dbReference type="Gene3D" id="3.40.190.10">
    <property type="entry name" value="Periplasmic binding protein-like II"/>
    <property type="match status" value="2"/>
</dbReference>
<evidence type="ECO:0000256" key="3">
    <source>
        <dbReference type="ARBA" id="ARBA00023125"/>
    </source>
</evidence>
<dbReference type="AlphaFoldDB" id="A0A840QEZ9"/>
<evidence type="ECO:0000313" key="7">
    <source>
        <dbReference type="Proteomes" id="UP000584374"/>
    </source>
</evidence>
<dbReference type="PANTHER" id="PTHR30346:SF29">
    <property type="entry name" value="LYSR SUBSTRATE-BINDING"/>
    <property type="match status" value="1"/>
</dbReference>
<evidence type="ECO:0000256" key="1">
    <source>
        <dbReference type="ARBA" id="ARBA00009437"/>
    </source>
</evidence>
<gene>
    <name evidence="6" type="ORF">BJ970_006216</name>
</gene>
<dbReference type="PRINTS" id="PR00039">
    <property type="entry name" value="HTHLYSR"/>
</dbReference>
<dbReference type="InterPro" id="IPR036390">
    <property type="entry name" value="WH_DNA-bd_sf"/>
</dbReference>
<proteinExistence type="inferred from homology"/>